<evidence type="ECO:0000256" key="2">
    <source>
        <dbReference type="ARBA" id="ARBA00022670"/>
    </source>
</evidence>
<evidence type="ECO:0000256" key="1">
    <source>
        <dbReference type="ARBA" id="ARBA00022645"/>
    </source>
</evidence>
<keyword evidence="2" id="KW-0645">Protease</keyword>
<evidence type="ECO:0000313" key="13">
    <source>
        <dbReference type="EMBL" id="GAA3374996.1"/>
    </source>
</evidence>
<dbReference type="Pfam" id="PF00912">
    <property type="entry name" value="Transgly"/>
    <property type="match status" value="1"/>
</dbReference>
<evidence type="ECO:0000256" key="3">
    <source>
        <dbReference type="ARBA" id="ARBA00022676"/>
    </source>
</evidence>
<dbReference type="SUPFAM" id="SSF53955">
    <property type="entry name" value="Lysozyme-like"/>
    <property type="match status" value="1"/>
</dbReference>
<keyword evidence="14" id="KW-1185">Reference proteome</keyword>
<feature type="domain" description="Glycosyl transferase family 51" evidence="12">
    <location>
        <begin position="75"/>
        <end position="252"/>
    </location>
</feature>
<dbReference type="InterPro" id="IPR036950">
    <property type="entry name" value="PBP_transglycosylase"/>
</dbReference>
<dbReference type="Pfam" id="PF00905">
    <property type="entry name" value="Transpeptidase"/>
    <property type="match status" value="1"/>
</dbReference>
<evidence type="ECO:0000256" key="7">
    <source>
        <dbReference type="ARBA" id="ARBA00034000"/>
    </source>
</evidence>
<dbReference type="Gene3D" id="1.10.3810.10">
    <property type="entry name" value="Biosynthetic peptidoglycan transglycosylase-like"/>
    <property type="match status" value="1"/>
</dbReference>
<gene>
    <name evidence="13" type="ORF">GCM10020367_41040</name>
</gene>
<feature type="compositionally biased region" description="Low complexity" evidence="9">
    <location>
        <begin position="663"/>
        <end position="681"/>
    </location>
</feature>
<keyword evidence="5" id="KW-0378">Hydrolase</keyword>
<dbReference type="Gene3D" id="3.40.710.10">
    <property type="entry name" value="DD-peptidase/beta-lactamase superfamily"/>
    <property type="match status" value="1"/>
</dbReference>
<evidence type="ECO:0000256" key="5">
    <source>
        <dbReference type="ARBA" id="ARBA00022801"/>
    </source>
</evidence>
<dbReference type="InterPro" id="IPR023346">
    <property type="entry name" value="Lysozyme-like_dom_sf"/>
</dbReference>
<evidence type="ECO:0000256" key="4">
    <source>
        <dbReference type="ARBA" id="ARBA00022679"/>
    </source>
</evidence>
<evidence type="ECO:0000259" key="11">
    <source>
        <dbReference type="Pfam" id="PF00905"/>
    </source>
</evidence>
<keyword evidence="6" id="KW-0511">Multifunctional enzyme</keyword>
<keyword evidence="4" id="KW-0808">Transferase</keyword>
<dbReference type="InterPro" id="IPR001264">
    <property type="entry name" value="Glyco_trans_51"/>
</dbReference>
<keyword evidence="3" id="KW-0328">Glycosyltransferase</keyword>
<feature type="domain" description="Penicillin-binding protein transpeptidase" evidence="11">
    <location>
        <begin position="350"/>
        <end position="596"/>
    </location>
</feature>
<dbReference type="Proteomes" id="UP001499990">
    <property type="component" value="Unassembled WGS sequence"/>
</dbReference>
<dbReference type="InterPro" id="IPR001460">
    <property type="entry name" value="PCN-bd_Tpept"/>
</dbReference>
<accession>A0ABP6SEP8</accession>
<dbReference type="PANTHER" id="PTHR32282">
    <property type="entry name" value="BINDING PROTEIN TRANSPEPTIDASE, PUTATIVE-RELATED"/>
    <property type="match status" value="1"/>
</dbReference>
<comment type="caution">
    <text evidence="13">The sequence shown here is derived from an EMBL/GenBank/DDBJ whole genome shotgun (WGS) entry which is preliminary data.</text>
</comment>
<keyword evidence="10" id="KW-0472">Membrane</keyword>
<dbReference type="InterPro" id="IPR050396">
    <property type="entry name" value="Glycosyltr_51/Transpeptidase"/>
</dbReference>
<comment type="catalytic activity">
    <reaction evidence="7">
        <text>Preferential cleavage: (Ac)2-L-Lys-D-Ala-|-D-Ala. Also transpeptidation of peptidyl-alanyl moieties that are N-acyl substituents of D-alanine.</text>
        <dbReference type="EC" id="3.4.16.4"/>
    </reaction>
</comment>
<keyword evidence="1" id="KW-0121">Carboxypeptidase</keyword>
<evidence type="ECO:0000256" key="6">
    <source>
        <dbReference type="ARBA" id="ARBA00023268"/>
    </source>
</evidence>
<protein>
    <submittedName>
        <fullName evidence="13">Transglycosylase domain-containing protein</fullName>
    </submittedName>
</protein>
<feature type="transmembrane region" description="Helical" evidence="10">
    <location>
        <begin position="32"/>
        <end position="54"/>
    </location>
</feature>
<feature type="region of interest" description="Disordered" evidence="9">
    <location>
        <begin position="656"/>
        <end position="747"/>
    </location>
</feature>
<comment type="catalytic activity">
    <reaction evidence="8">
        <text>[GlcNAc-(1-&gt;4)-Mur2Ac(oyl-L-Ala-gamma-D-Glu-L-Lys-D-Ala-D-Ala)](n)-di-trans,octa-cis-undecaprenyl diphosphate + beta-D-GlcNAc-(1-&gt;4)-Mur2Ac(oyl-L-Ala-gamma-D-Glu-L-Lys-D-Ala-D-Ala)-di-trans,octa-cis-undecaprenyl diphosphate = [GlcNAc-(1-&gt;4)-Mur2Ac(oyl-L-Ala-gamma-D-Glu-L-Lys-D-Ala-D-Ala)](n+1)-di-trans,octa-cis-undecaprenyl diphosphate + di-trans,octa-cis-undecaprenyl diphosphate + H(+)</text>
        <dbReference type="Rhea" id="RHEA:23708"/>
        <dbReference type="Rhea" id="RHEA-COMP:9602"/>
        <dbReference type="Rhea" id="RHEA-COMP:9603"/>
        <dbReference type="ChEBI" id="CHEBI:15378"/>
        <dbReference type="ChEBI" id="CHEBI:58405"/>
        <dbReference type="ChEBI" id="CHEBI:60033"/>
        <dbReference type="ChEBI" id="CHEBI:78435"/>
        <dbReference type="EC" id="2.4.99.28"/>
    </reaction>
</comment>
<proteinExistence type="predicted"/>
<evidence type="ECO:0000256" key="9">
    <source>
        <dbReference type="SAM" id="MobiDB-lite"/>
    </source>
</evidence>
<sequence length="747" mass="80323">MGRAEARRERQRGTRRAKKSGGIRRFFTWKKLLGTFLGLCLLGMAAFYVFYLLVPVPEANAQAKLQSNVYKYSNGKILARTGEVNREIVGLEKIPRDVRYTFIAAENKTFYQDSGIDLKGTARGLLKTLSGQGKAGGSTITQQYVKNYYLNQDQTISRKLKELVISLKVDQRLDKDDILAGYINTSFYGRGAYGIQAAAQAYYGIDAEKLNVAQGAYLAALLQAPSQYDWAVATPTGKKLVTERWNYVLDNMVEEGWLGKAERDSLKFPVPIPPKPAPGMEGQTGYLVKAAKQELMRQGVDEADIDAGGWTITLNIDEKKQKKLQRAVEQELTSKLDPETREVDKDVQAGAVSVDPKTGGVVALYGGQDFVKHEISNATRTDYQPASTFKPLIFASAVDNQAETQDGTPIRANTVYNGDNRRPVVDQGRKVGFAPENEDYTDYGDIDVQHAMNKSVNTVFAQMGVDVGLDKVKQTASDLGMNMDKAPAVPAMTLGAMGASPLQMAGVYATLDNHGTLVTPAIVKKAEHRERTVELKDPIGEQVISRDAADATTSVLTGVVNDGTGTNVRNRDQAVAGKTGTSDDNKSAWFTGYTPDLVTSVGLFGESADDHGKQVTLRGTAGGDRVNGGGFPAKIWAAYTFDALNGKTSEFDLETDQGAAVQPPATSTATPEESPSTSPSDKPSDEPTQGPTDEPTSGPTDQPTDQPTTGQPTDEPTAGQPTPDPTDGAGDTTGPPQGGKPSKPSKP</sequence>
<evidence type="ECO:0000259" key="12">
    <source>
        <dbReference type="Pfam" id="PF00912"/>
    </source>
</evidence>
<organism evidence="13 14">
    <name type="scientific">Streptomyces sannanensis</name>
    <dbReference type="NCBI Taxonomy" id="285536"/>
    <lineage>
        <taxon>Bacteria</taxon>
        <taxon>Bacillati</taxon>
        <taxon>Actinomycetota</taxon>
        <taxon>Actinomycetes</taxon>
        <taxon>Kitasatosporales</taxon>
        <taxon>Streptomycetaceae</taxon>
        <taxon>Streptomyces</taxon>
    </lineage>
</organism>
<feature type="compositionally biased region" description="Low complexity" evidence="9">
    <location>
        <begin position="695"/>
        <end position="747"/>
    </location>
</feature>
<dbReference type="SUPFAM" id="SSF56601">
    <property type="entry name" value="beta-lactamase/transpeptidase-like"/>
    <property type="match status" value="1"/>
</dbReference>
<dbReference type="RefSeq" id="WP_345039721.1">
    <property type="nucleotide sequence ID" value="NZ_BAAAYL010000001.1"/>
</dbReference>
<evidence type="ECO:0000256" key="8">
    <source>
        <dbReference type="ARBA" id="ARBA00049902"/>
    </source>
</evidence>
<name>A0ABP6SEP8_9ACTN</name>
<evidence type="ECO:0000256" key="10">
    <source>
        <dbReference type="SAM" id="Phobius"/>
    </source>
</evidence>
<dbReference type="PANTHER" id="PTHR32282:SF34">
    <property type="entry name" value="PENICILLIN-BINDING PROTEIN 1A"/>
    <property type="match status" value="1"/>
</dbReference>
<evidence type="ECO:0000313" key="14">
    <source>
        <dbReference type="Proteomes" id="UP001499990"/>
    </source>
</evidence>
<dbReference type="EMBL" id="BAAAYL010000001">
    <property type="protein sequence ID" value="GAA3374996.1"/>
    <property type="molecule type" value="Genomic_DNA"/>
</dbReference>
<dbReference type="InterPro" id="IPR012338">
    <property type="entry name" value="Beta-lactam/transpept-like"/>
</dbReference>
<keyword evidence="10" id="KW-0812">Transmembrane</keyword>
<reference evidence="14" key="1">
    <citation type="journal article" date="2019" name="Int. J. Syst. Evol. Microbiol.">
        <title>The Global Catalogue of Microorganisms (GCM) 10K type strain sequencing project: providing services to taxonomists for standard genome sequencing and annotation.</title>
        <authorList>
            <consortium name="The Broad Institute Genomics Platform"/>
            <consortium name="The Broad Institute Genome Sequencing Center for Infectious Disease"/>
            <person name="Wu L."/>
            <person name="Ma J."/>
        </authorList>
    </citation>
    <scope>NUCLEOTIDE SEQUENCE [LARGE SCALE GENOMIC DNA]</scope>
    <source>
        <strain evidence="14">JCM 9651</strain>
    </source>
</reference>
<keyword evidence="10" id="KW-1133">Transmembrane helix</keyword>